<dbReference type="AlphaFoldDB" id="A0A8S1UY01"/>
<comment type="caution">
    <text evidence="1">The sequence shown here is derived from an EMBL/GenBank/DDBJ whole genome shotgun (WGS) entry which is preliminary data.</text>
</comment>
<protein>
    <submittedName>
        <fullName evidence="1">Uncharacterized protein</fullName>
    </submittedName>
</protein>
<keyword evidence="2" id="KW-1185">Reference proteome</keyword>
<dbReference type="EMBL" id="CAJJDO010000050">
    <property type="protein sequence ID" value="CAD8169093.1"/>
    <property type="molecule type" value="Genomic_DNA"/>
</dbReference>
<evidence type="ECO:0000313" key="1">
    <source>
        <dbReference type="EMBL" id="CAD8169093.1"/>
    </source>
</evidence>
<name>A0A8S1UY01_9CILI</name>
<sequence>MNSLYKIYLRYQALIRAFKSTKLYSQICLIQSRIRRLKAQQSFELSRILWQYILSKLFLLWITYQKFNDDKERIINDLAFYDRLYIQQNNHLQKNKQNNCKFYIFIISFYKESLVFSGVRGQDQQKKKMILEFQYQEKLEKNNRIQLNQNKKFQSKFQGIFQNS</sequence>
<evidence type="ECO:0000313" key="2">
    <source>
        <dbReference type="Proteomes" id="UP000689195"/>
    </source>
</evidence>
<proteinExistence type="predicted"/>
<gene>
    <name evidence="1" type="ORF">PPENT_87.1.T0500157</name>
</gene>
<organism evidence="1 2">
    <name type="scientific">Paramecium pentaurelia</name>
    <dbReference type="NCBI Taxonomy" id="43138"/>
    <lineage>
        <taxon>Eukaryota</taxon>
        <taxon>Sar</taxon>
        <taxon>Alveolata</taxon>
        <taxon>Ciliophora</taxon>
        <taxon>Intramacronucleata</taxon>
        <taxon>Oligohymenophorea</taxon>
        <taxon>Peniculida</taxon>
        <taxon>Parameciidae</taxon>
        <taxon>Paramecium</taxon>
    </lineage>
</organism>
<accession>A0A8S1UY01</accession>
<reference evidence="1" key="1">
    <citation type="submission" date="2021-01" db="EMBL/GenBank/DDBJ databases">
        <authorList>
            <consortium name="Genoscope - CEA"/>
            <person name="William W."/>
        </authorList>
    </citation>
    <scope>NUCLEOTIDE SEQUENCE</scope>
</reference>
<dbReference type="Proteomes" id="UP000689195">
    <property type="component" value="Unassembled WGS sequence"/>
</dbReference>